<dbReference type="PANTHER" id="PTHR46172:SF1">
    <property type="entry name" value="DNA POLYMERASE EPSILON SUBUNIT 3"/>
    <property type="match status" value="1"/>
</dbReference>
<dbReference type="OrthoDB" id="1707486at2759"/>
<keyword evidence="9" id="KW-1185">Reference proteome</keyword>
<dbReference type="PANTHER" id="PTHR46172">
    <property type="entry name" value="DNA POLYMERASE EPSILON SUBUNIT 3"/>
    <property type="match status" value="1"/>
</dbReference>
<gene>
    <name evidence="8" type="ORF">CMQ_8241</name>
</gene>
<dbReference type="GO" id="GO:0006974">
    <property type="term" value="P:DNA damage response"/>
    <property type="evidence" value="ECO:0007669"/>
    <property type="project" value="TreeGrafter"/>
</dbReference>
<dbReference type="Pfam" id="PF00808">
    <property type="entry name" value="CBFD_NFYB_HMF"/>
    <property type="match status" value="1"/>
</dbReference>
<dbReference type="Proteomes" id="UP000007796">
    <property type="component" value="Unassembled WGS sequence"/>
</dbReference>
<protein>
    <recommendedName>
        <fullName evidence="4">DNA polymerase epsilon subunit D</fullName>
    </recommendedName>
    <alternativeName>
        <fullName evidence="5">DNA polymerase II subunit D</fullName>
    </alternativeName>
</protein>
<dbReference type="CDD" id="cd22928">
    <property type="entry name" value="HFD_POLE3_DPB4"/>
    <property type="match status" value="1"/>
</dbReference>
<evidence type="ECO:0000313" key="8">
    <source>
        <dbReference type="EMBL" id="EFX01775.1"/>
    </source>
</evidence>
<sequence length="491" mass="51060">MAEEGEEMAHTGDDNRSAALSCECRDRDLAQLHEYENVLFLHTLLAVLSAATLALPRLPEGPDQCNTTTPSYPTSVHVRAAIRRETGKAPRRWPLAIDQHFLVGVAREKKEDEAGTSTSSMPPRKSDGGGAAAAVTAAAAADGLRPPATTPPPQHQRAPAPSTPSSDPAAPFSTDAGDDAKDPSTTAASAEKDKERRESRGNDAITIEDLSLPRSIITRLAKGVLPPNTSIQGNAVTAVTKSATVFISHLANAANVITTNAGKKTIMPADVLAALDDIEFGFLRPQLEAEFAKFSHIQTSKRSDYRKRVAAAKKATTDGDGDGDGNGDGDGDSTIPGANASFASAVAHDENDAEAGRPTAAKGSSSKAAAKGTASSKARSAGESSATTAAATSDSAPPLAKKAKRGSSQGKGSAKAVDDEMGSGDASDAEDEDAVIDEDEGPEEDAEEDEEENEDEEDDEEDEEQGPDEDTLEDRDNAPDEDEAVDSDGSE</sequence>
<evidence type="ECO:0000256" key="6">
    <source>
        <dbReference type="SAM" id="MobiDB-lite"/>
    </source>
</evidence>
<feature type="region of interest" description="Disordered" evidence="6">
    <location>
        <begin position="107"/>
        <end position="205"/>
    </location>
</feature>
<dbReference type="AlphaFoldDB" id="F0XKX2"/>
<feature type="domain" description="Transcription factor CBF/NF-Y/archaeal histone" evidence="7">
    <location>
        <begin position="211"/>
        <end position="275"/>
    </location>
</feature>
<evidence type="ECO:0000256" key="4">
    <source>
        <dbReference type="ARBA" id="ARBA00039775"/>
    </source>
</evidence>
<dbReference type="GO" id="GO:0008623">
    <property type="term" value="C:CHRAC"/>
    <property type="evidence" value="ECO:0007669"/>
    <property type="project" value="TreeGrafter"/>
</dbReference>
<feature type="compositionally biased region" description="Low complexity" evidence="6">
    <location>
        <begin position="360"/>
        <end position="396"/>
    </location>
</feature>
<organism evidence="9">
    <name type="scientific">Grosmannia clavigera (strain kw1407 / UAMH 11150)</name>
    <name type="common">Blue stain fungus</name>
    <name type="synonym">Graphiocladiella clavigera</name>
    <dbReference type="NCBI Taxonomy" id="655863"/>
    <lineage>
        <taxon>Eukaryota</taxon>
        <taxon>Fungi</taxon>
        <taxon>Dikarya</taxon>
        <taxon>Ascomycota</taxon>
        <taxon>Pezizomycotina</taxon>
        <taxon>Sordariomycetes</taxon>
        <taxon>Sordariomycetidae</taxon>
        <taxon>Ophiostomatales</taxon>
        <taxon>Ophiostomataceae</taxon>
        <taxon>Leptographium</taxon>
    </lineage>
</organism>
<dbReference type="GO" id="GO:0031490">
    <property type="term" value="F:chromatin DNA binding"/>
    <property type="evidence" value="ECO:0007669"/>
    <property type="project" value="TreeGrafter"/>
</dbReference>
<dbReference type="GeneID" id="25981875"/>
<dbReference type="InterPro" id="IPR051377">
    <property type="entry name" value="DNA_Pol-Epsilon_Subunit"/>
</dbReference>
<dbReference type="Gene3D" id="1.10.20.10">
    <property type="entry name" value="Histone, subunit A"/>
    <property type="match status" value="1"/>
</dbReference>
<evidence type="ECO:0000256" key="1">
    <source>
        <dbReference type="ARBA" id="ARBA00004123"/>
    </source>
</evidence>
<dbReference type="STRING" id="655863.F0XKX2"/>
<evidence type="ECO:0000256" key="3">
    <source>
        <dbReference type="ARBA" id="ARBA00023242"/>
    </source>
</evidence>
<dbReference type="SUPFAM" id="SSF47113">
    <property type="entry name" value="Histone-fold"/>
    <property type="match status" value="1"/>
</dbReference>
<evidence type="ECO:0000256" key="5">
    <source>
        <dbReference type="ARBA" id="ARBA00042096"/>
    </source>
</evidence>
<dbReference type="InterPro" id="IPR003958">
    <property type="entry name" value="CBFA_NFYB_domain"/>
</dbReference>
<feature type="compositionally biased region" description="Acidic residues" evidence="6">
    <location>
        <begin position="319"/>
        <end position="331"/>
    </location>
</feature>
<feature type="compositionally biased region" description="Low complexity" evidence="6">
    <location>
        <begin position="158"/>
        <end position="175"/>
    </location>
</feature>
<accession>F0XKX2</accession>
<dbReference type="HOGENOM" id="CLU_043417_0_0_1"/>
<comment type="subcellular location">
    <subcellularLocation>
        <location evidence="1">Nucleus</location>
    </subcellularLocation>
</comment>
<dbReference type="GO" id="GO:0046982">
    <property type="term" value="F:protein heterodimerization activity"/>
    <property type="evidence" value="ECO:0007669"/>
    <property type="project" value="InterPro"/>
</dbReference>
<dbReference type="InterPro" id="IPR009072">
    <property type="entry name" value="Histone-fold"/>
</dbReference>
<keyword evidence="2" id="KW-0235">DNA replication</keyword>
<evidence type="ECO:0000259" key="7">
    <source>
        <dbReference type="Pfam" id="PF00808"/>
    </source>
</evidence>
<feature type="compositionally biased region" description="Acidic residues" evidence="6">
    <location>
        <begin position="419"/>
        <end position="491"/>
    </location>
</feature>
<name>F0XKX2_GROCL</name>
<dbReference type="EMBL" id="GL629788">
    <property type="protein sequence ID" value="EFX01775.1"/>
    <property type="molecule type" value="Genomic_DNA"/>
</dbReference>
<dbReference type="eggNOG" id="KOG0870">
    <property type="taxonomic scope" value="Eukaryota"/>
</dbReference>
<proteinExistence type="predicted"/>
<dbReference type="GO" id="GO:0031507">
    <property type="term" value="P:heterochromatin formation"/>
    <property type="evidence" value="ECO:0007669"/>
    <property type="project" value="TreeGrafter"/>
</dbReference>
<feature type="region of interest" description="Disordered" evidence="6">
    <location>
        <begin position="313"/>
        <end position="491"/>
    </location>
</feature>
<evidence type="ECO:0000256" key="2">
    <source>
        <dbReference type="ARBA" id="ARBA00022705"/>
    </source>
</evidence>
<dbReference type="GO" id="GO:0008622">
    <property type="term" value="C:epsilon DNA polymerase complex"/>
    <property type="evidence" value="ECO:0007669"/>
    <property type="project" value="TreeGrafter"/>
</dbReference>
<feature type="compositionally biased region" description="Basic and acidic residues" evidence="6">
    <location>
        <begin position="190"/>
        <end position="201"/>
    </location>
</feature>
<dbReference type="GO" id="GO:0006272">
    <property type="term" value="P:leading strand elongation"/>
    <property type="evidence" value="ECO:0007669"/>
    <property type="project" value="TreeGrafter"/>
</dbReference>
<evidence type="ECO:0000313" key="9">
    <source>
        <dbReference type="Proteomes" id="UP000007796"/>
    </source>
</evidence>
<feature type="compositionally biased region" description="Low complexity" evidence="6">
    <location>
        <begin position="132"/>
        <end position="141"/>
    </location>
</feature>
<reference evidence="8 9" key="1">
    <citation type="journal article" date="2011" name="Proc. Natl. Acad. Sci. U.S.A.">
        <title>Genome and transcriptome analyses of the mountain pine beetle-fungal symbiont Grosmannia clavigera, a lodgepole pine pathogen.</title>
        <authorList>
            <person name="DiGuistini S."/>
            <person name="Wang Y."/>
            <person name="Liao N.Y."/>
            <person name="Taylor G."/>
            <person name="Tanguay P."/>
            <person name="Feau N."/>
            <person name="Henrissat B."/>
            <person name="Chan S.K."/>
            <person name="Hesse-Orce U."/>
            <person name="Alamouti S.M."/>
            <person name="Tsui C.K.M."/>
            <person name="Docking R.T."/>
            <person name="Levasseur A."/>
            <person name="Haridas S."/>
            <person name="Robertson G."/>
            <person name="Birol I."/>
            <person name="Holt R.A."/>
            <person name="Marra M.A."/>
            <person name="Hamelin R.C."/>
            <person name="Hirst M."/>
            <person name="Jones S.J.M."/>
            <person name="Bohlmann J."/>
            <person name="Breuil C."/>
        </authorList>
    </citation>
    <scope>NUCLEOTIDE SEQUENCE [LARGE SCALE GENOMIC DNA]</scope>
    <source>
        <strain evidence="9">kw1407 / UAMH 11150</strain>
    </source>
</reference>
<dbReference type="InParanoid" id="F0XKX2"/>
<keyword evidence="3" id="KW-0539">Nucleus</keyword>
<dbReference type="RefSeq" id="XP_014171257.1">
    <property type="nucleotide sequence ID" value="XM_014315782.1"/>
</dbReference>